<gene>
    <name evidence="1" type="ORF">IZ6_03740</name>
</gene>
<reference evidence="1 2" key="1">
    <citation type="submission" date="2020-08" db="EMBL/GenBank/DDBJ databases">
        <title>Genome sequence of Rhizobiales bacterium strain IZ6.</title>
        <authorList>
            <person name="Nakai R."/>
            <person name="Naganuma T."/>
        </authorList>
    </citation>
    <scope>NUCLEOTIDE SEQUENCE [LARGE SCALE GENOMIC DNA]</scope>
    <source>
        <strain evidence="1 2">IZ6</strain>
    </source>
</reference>
<name>A0A6S6QL88_9HYPH</name>
<dbReference type="PANTHER" id="PTHR42905">
    <property type="entry name" value="PHOSPHOENOLPYRUVATE CARBOXYLASE"/>
    <property type="match status" value="1"/>
</dbReference>
<evidence type="ECO:0000313" key="2">
    <source>
        <dbReference type="Proteomes" id="UP000515317"/>
    </source>
</evidence>
<dbReference type="InterPro" id="IPR039556">
    <property type="entry name" value="ICL/PEPM"/>
</dbReference>
<accession>A0A6S6QL88</accession>
<dbReference type="InterPro" id="IPR040442">
    <property type="entry name" value="Pyrv_kinase-like_dom_sf"/>
</dbReference>
<dbReference type="GO" id="GO:0016833">
    <property type="term" value="F:oxo-acid-lyase activity"/>
    <property type="evidence" value="ECO:0007669"/>
    <property type="project" value="UniProtKB-ARBA"/>
</dbReference>
<keyword evidence="2" id="KW-1185">Reference proteome</keyword>
<organism evidence="1 2">
    <name type="scientific">Terrihabitans soli</name>
    <dbReference type="NCBI Taxonomy" id="708113"/>
    <lineage>
        <taxon>Bacteria</taxon>
        <taxon>Pseudomonadati</taxon>
        <taxon>Pseudomonadota</taxon>
        <taxon>Alphaproteobacteria</taxon>
        <taxon>Hyphomicrobiales</taxon>
        <taxon>Terrihabitans</taxon>
    </lineage>
</organism>
<proteinExistence type="predicted"/>
<dbReference type="PANTHER" id="PTHR42905:SF5">
    <property type="entry name" value="CARBOXYVINYL-CARBOXYPHOSPHONATE PHOSPHORYLMUTASE, CHLOROPLASTIC"/>
    <property type="match status" value="1"/>
</dbReference>
<sequence length="326" mass="35669">MLLRKKVVEGKMSTELRRQLKEDKWPLPWISGATPHHAQLAESTGFRLFGLSGSQSSAHIMGLPDAGLMTLTEVVDNLRRVCQCVSIPVIADCETGFGNVVNVTRAVGDFITAGAAGLYLEDQVFPKRCGYTKGVEIIPTADVIAKYRAACDVRDAMDPDFVIIARTDSRAAVGGGLDEVLRRVEAYLTTDIDMVMVMALQSREELRKVKEAFPGKLVFFNASAVKPGLTTKEYEELGVATYSLSISKVAQLMMHNFLVDYKARGADALNAFNDSLEGHPLGEFSYLELTGFPAVVEIEKKYLGQSALKDKYEGSVATYDPRKGGK</sequence>
<dbReference type="Proteomes" id="UP000515317">
    <property type="component" value="Chromosome"/>
</dbReference>
<dbReference type="AlphaFoldDB" id="A0A6S6QL88"/>
<evidence type="ECO:0000313" key="1">
    <source>
        <dbReference type="EMBL" id="BCJ89639.1"/>
    </source>
</evidence>
<dbReference type="CDD" id="cd00377">
    <property type="entry name" value="ICL_PEPM"/>
    <property type="match status" value="1"/>
</dbReference>
<dbReference type="Pfam" id="PF13714">
    <property type="entry name" value="PEP_mutase"/>
    <property type="match status" value="1"/>
</dbReference>
<dbReference type="SUPFAM" id="SSF51621">
    <property type="entry name" value="Phosphoenolpyruvate/pyruvate domain"/>
    <property type="match status" value="1"/>
</dbReference>
<dbReference type="Gene3D" id="3.20.20.60">
    <property type="entry name" value="Phosphoenolpyruvate-binding domains"/>
    <property type="match status" value="1"/>
</dbReference>
<dbReference type="RefSeq" id="WP_222876337.1">
    <property type="nucleotide sequence ID" value="NZ_AP023361.1"/>
</dbReference>
<dbReference type="EMBL" id="AP023361">
    <property type="protein sequence ID" value="BCJ89639.1"/>
    <property type="molecule type" value="Genomic_DNA"/>
</dbReference>
<dbReference type="KEGG" id="tso:IZ6_03740"/>
<protein>
    <recommendedName>
        <fullName evidence="3">Isocitrate lyase/PEP mutase family protein</fullName>
    </recommendedName>
</protein>
<evidence type="ECO:0008006" key="3">
    <source>
        <dbReference type="Google" id="ProtNLM"/>
    </source>
</evidence>
<dbReference type="InterPro" id="IPR015813">
    <property type="entry name" value="Pyrv/PenolPyrv_kinase-like_dom"/>
</dbReference>